<dbReference type="InterPro" id="IPR005297">
    <property type="entry name" value="Lipoprotein_repeat"/>
</dbReference>
<evidence type="ECO:0000256" key="2">
    <source>
        <dbReference type="SAM" id="SignalP"/>
    </source>
</evidence>
<dbReference type="OrthoDB" id="9800666at2"/>
<dbReference type="EMBL" id="JFHD01000044">
    <property type="protein sequence ID" value="KDR25644.1"/>
    <property type="molecule type" value="Genomic_DNA"/>
</dbReference>
<dbReference type="PANTHER" id="PTHR39335">
    <property type="entry name" value="BLL4220 PROTEIN"/>
    <property type="match status" value="1"/>
</dbReference>
<dbReference type="PANTHER" id="PTHR39335:SF1">
    <property type="entry name" value="BLL4220 PROTEIN"/>
    <property type="match status" value="1"/>
</dbReference>
<reference evidence="3 4" key="1">
    <citation type="submission" date="2014-03" db="EMBL/GenBank/DDBJ databases">
        <title>Draft Genome Sequences of Four Burkholderia Strains.</title>
        <authorList>
            <person name="Liu X.Y."/>
            <person name="Li C.X."/>
            <person name="Xu J.H."/>
        </authorList>
    </citation>
    <scope>NUCLEOTIDE SEQUENCE [LARGE SCALE GENOMIC DNA]</scope>
    <source>
        <strain evidence="3 4">OP-1</strain>
    </source>
</reference>
<dbReference type="RefSeq" id="WP_008344511.1">
    <property type="nucleotide sequence ID" value="NZ_JFHD01000044.1"/>
</dbReference>
<evidence type="ECO:0000256" key="1">
    <source>
        <dbReference type="SAM" id="MobiDB-lite"/>
    </source>
</evidence>
<proteinExistence type="predicted"/>
<gene>
    <name evidence="3" type="ORF">BG60_27360</name>
</gene>
<evidence type="ECO:0000313" key="3">
    <source>
        <dbReference type="EMBL" id="KDR25644.1"/>
    </source>
</evidence>
<feature type="signal peptide" evidence="2">
    <location>
        <begin position="1"/>
        <end position="18"/>
    </location>
</feature>
<organism evidence="3 4">
    <name type="scientific">Caballeronia zhejiangensis</name>
    <dbReference type="NCBI Taxonomy" id="871203"/>
    <lineage>
        <taxon>Bacteria</taxon>
        <taxon>Pseudomonadati</taxon>
        <taxon>Pseudomonadota</taxon>
        <taxon>Betaproteobacteria</taxon>
        <taxon>Burkholderiales</taxon>
        <taxon>Burkholderiaceae</taxon>
        <taxon>Caballeronia</taxon>
    </lineage>
</organism>
<dbReference type="GO" id="GO:0043448">
    <property type="term" value="P:alkane catabolic process"/>
    <property type="evidence" value="ECO:0007669"/>
    <property type="project" value="TreeGrafter"/>
</dbReference>
<dbReference type="Pfam" id="PF03640">
    <property type="entry name" value="Lipoprotein_15"/>
    <property type="match status" value="1"/>
</dbReference>
<feature type="chain" id="PRO_5024914024" description="Lipoprotein" evidence="2">
    <location>
        <begin position="19"/>
        <end position="119"/>
    </location>
</feature>
<accession>A0A656Q9Y2</accession>
<feature type="region of interest" description="Disordered" evidence="1">
    <location>
        <begin position="98"/>
        <end position="119"/>
    </location>
</feature>
<dbReference type="Proteomes" id="UP000027451">
    <property type="component" value="Unassembled WGS sequence"/>
</dbReference>
<evidence type="ECO:0000313" key="4">
    <source>
        <dbReference type="Proteomes" id="UP000027451"/>
    </source>
</evidence>
<sequence length="119" mass="12412">MKALVGLVTLAAAVSASAASPRVNNGRIVDEHGMTLYSFSGQGAPDANACEGDCARNFPPALASPGDSPNGKLGLVDTATGERQWTYDGKPLYRGLMDKKPGDRAGDGLNTVWHSVQPR</sequence>
<keyword evidence="4" id="KW-1185">Reference proteome</keyword>
<evidence type="ECO:0008006" key="5">
    <source>
        <dbReference type="Google" id="ProtNLM"/>
    </source>
</evidence>
<dbReference type="AlphaFoldDB" id="A0A656Q9Y2"/>
<protein>
    <recommendedName>
        <fullName evidence="5">Lipoprotein</fullName>
    </recommendedName>
</protein>
<comment type="caution">
    <text evidence="3">The sequence shown here is derived from an EMBL/GenBank/DDBJ whole genome shotgun (WGS) entry which is preliminary data.</text>
</comment>
<keyword evidence="2" id="KW-0732">Signal</keyword>
<name>A0A656Q9Y2_9BURK</name>